<evidence type="ECO:0000313" key="6">
    <source>
        <dbReference type="Proteomes" id="UP000782241"/>
    </source>
</evidence>
<name>A0A9P7GXF6_9HYPO</name>
<keyword evidence="2" id="KW-0539">Nucleus</keyword>
<dbReference type="Pfam" id="PF04082">
    <property type="entry name" value="Fungal_trans"/>
    <property type="match status" value="1"/>
</dbReference>
<dbReference type="InterPro" id="IPR036866">
    <property type="entry name" value="RibonucZ/Hydroxyglut_hydro"/>
</dbReference>
<evidence type="ECO:0000256" key="2">
    <source>
        <dbReference type="ARBA" id="ARBA00023242"/>
    </source>
</evidence>
<feature type="region of interest" description="Disordered" evidence="3">
    <location>
        <begin position="151"/>
        <end position="173"/>
    </location>
</feature>
<protein>
    <recommendedName>
        <fullName evidence="4">Xylanolytic transcriptional activator regulatory domain-containing protein</fullName>
    </recommendedName>
</protein>
<dbReference type="PANTHER" id="PTHR31001:SF77">
    <property type="entry name" value="TRANSCRIPTION FACTOR, PUTATIVE (AFU_ORTHOLOGUE AFUA_3G12940)-RELATED"/>
    <property type="match status" value="1"/>
</dbReference>
<evidence type="ECO:0000256" key="3">
    <source>
        <dbReference type="SAM" id="MobiDB-lite"/>
    </source>
</evidence>
<feature type="non-terminal residue" evidence="5">
    <location>
        <position position="1"/>
    </location>
</feature>
<evidence type="ECO:0000259" key="4">
    <source>
        <dbReference type="SMART" id="SM00906"/>
    </source>
</evidence>
<dbReference type="Gene3D" id="3.60.15.10">
    <property type="entry name" value="Ribonuclease Z/Hydroxyacylglutathione hydrolase-like"/>
    <property type="match status" value="1"/>
</dbReference>
<evidence type="ECO:0000256" key="1">
    <source>
        <dbReference type="ARBA" id="ARBA00004123"/>
    </source>
</evidence>
<dbReference type="Proteomes" id="UP000782241">
    <property type="component" value="Unassembled WGS sequence"/>
</dbReference>
<keyword evidence="6" id="KW-1185">Reference proteome</keyword>
<dbReference type="EMBL" id="JAGPUO010000034">
    <property type="protein sequence ID" value="KAG5655150.1"/>
    <property type="molecule type" value="Genomic_DNA"/>
</dbReference>
<accession>A0A9P7GXF6</accession>
<reference evidence="5" key="1">
    <citation type="submission" date="2021-04" db="EMBL/GenBank/DDBJ databases">
        <title>Draft genome of Fusarium avenaceum strain F156N33, isolated from an atmospheric sample in Virginia.</title>
        <authorList>
            <person name="Yang S."/>
            <person name="Vinatzer B.A."/>
            <person name="Coleman J."/>
        </authorList>
    </citation>
    <scope>NUCLEOTIDE SEQUENCE</scope>
    <source>
        <strain evidence="5">F156N33</strain>
    </source>
</reference>
<evidence type="ECO:0000313" key="5">
    <source>
        <dbReference type="EMBL" id="KAG5655150.1"/>
    </source>
</evidence>
<feature type="domain" description="Xylanolytic transcriptional activator regulatory" evidence="4">
    <location>
        <begin position="584"/>
        <end position="660"/>
    </location>
</feature>
<sequence>LHDNADLLLGYDFFTGRRACGDRVNHVDTTSHKYVSAYLANLDARPALFCIIGDLIICGGYTYTGLKNWNWTGTQESLVLDRKGSDGKDVDPDMKSPHGVEQEAGFLDLPDHPMLGVILLVETTNANVSHYLEGDLGEGIEQMVLKWSTVSDETNSNQRKPTKCPAMKTSHHGAKKSTPMELLYAFDSEYIVVSNGVRADWNHLKPKILLALEALKNWKVKRALQVAGDGMQMDHVLDFKALNYHPYLTYDTNGEGLAVDPGYIVPIWDNGFQAETLKIYSDNNSFIREVAKYKTNDKPSVHALNEALVLHLIQNWRFVSSFEAQCYAGNFVSWGTFLDELANQEQRAVLITQTVKGASPNPRAETLSTDGFDGALLLEAEEGQSRWVSSLHYALLADQIHDVKLLLGDESGGEPVESSPTDQATPPFPFSATTVDSLAASAPTSADDCLALLDIFYSNVDPMTRLFHKPTLQRRFTQYINYTYGTTTSTPGHQEAETPRPDQALHTFEPLALAIFYSAINSLSAENVMLQFVADKETLLAQFQRGVELGLGRENFLVTPSIEVLQAFVLLLTCQAREDGMARTWTLLGLAVKMALSQGLHREPSLFPSSNMDVVQVETRRRLWHQICHLDFRSSEGRGQEPTISDEDYTTLLPRNVCDDDLVEGVHLGAETYSPPGFTDMTGHLIRLNGIQCFRKIVRSTYRLERRIKSSALNGNGNLYPIAELQSLFEEVRSMVHEMATHLQTQYLQYCDPQVPQQRMALGLAAVIEWRCWSIFWLRTPKQYREAAVSPEIRQTVLAKSVSLIESLNSMPDDQDAQRFQWHIGGHACFQSIMHIVSELETPEFKAPNHSLLRARALEVLKKTMDTRGREATQMWKVINRIISNCLAKNAPASLPLTPFQTVLPRNGVIPGIWSSTAASPSAIPQSLSASGESATETSMLDLSEIGSIDMQDPVTSFDWGFWNLDPTDPSSY</sequence>
<comment type="subcellular location">
    <subcellularLocation>
        <location evidence="1">Nucleus</location>
    </subcellularLocation>
</comment>
<gene>
    <name evidence="5" type="ORF">KAF25_001923</name>
</gene>
<dbReference type="GO" id="GO:0005634">
    <property type="term" value="C:nucleus"/>
    <property type="evidence" value="ECO:0007669"/>
    <property type="project" value="UniProtKB-SubCell"/>
</dbReference>
<dbReference type="GO" id="GO:0003677">
    <property type="term" value="F:DNA binding"/>
    <property type="evidence" value="ECO:0007669"/>
    <property type="project" value="InterPro"/>
</dbReference>
<dbReference type="PANTHER" id="PTHR31001">
    <property type="entry name" value="UNCHARACTERIZED TRANSCRIPTIONAL REGULATORY PROTEIN"/>
    <property type="match status" value="1"/>
</dbReference>
<dbReference type="AlphaFoldDB" id="A0A9P7GXF6"/>
<dbReference type="InterPro" id="IPR050613">
    <property type="entry name" value="Sec_Metabolite_Reg"/>
</dbReference>
<dbReference type="CDD" id="cd12148">
    <property type="entry name" value="fungal_TF_MHR"/>
    <property type="match status" value="1"/>
</dbReference>
<dbReference type="InterPro" id="IPR007219">
    <property type="entry name" value="XnlR_reg_dom"/>
</dbReference>
<comment type="caution">
    <text evidence="5">The sequence shown here is derived from an EMBL/GenBank/DDBJ whole genome shotgun (WGS) entry which is preliminary data.</text>
</comment>
<proteinExistence type="predicted"/>
<dbReference type="GO" id="GO:0008270">
    <property type="term" value="F:zinc ion binding"/>
    <property type="evidence" value="ECO:0007669"/>
    <property type="project" value="InterPro"/>
</dbReference>
<organism evidence="5 6">
    <name type="scientific">Fusarium avenaceum</name>
    <dbReference type="NCBI Taxonomy" id="40199"/>
    <lineage>
        <taxon>Eukaryota</taxon>
        <taxon>Fungi</taxon>
        <taxon>Dikarya</taxon>
        <taxon>Ascomycota</taxon>
        <taxon>Pezizomycotina</taxon>
        <taxon>Sordariomycetes</taxon>
        <taxon>Hypocreomycetidae</taxon>
        <taxon>Hypocreales</taxon>
        <taxon>Nectriaceae</taxon>
        <taxon>Fusarium</taxon>
        <taxon>Fusarium tricinctum species complex</taxon>
    </lineage>
</organism>
<dbReference type="GO" id="GO:0006351">
    <property type="term" value="P:DNA-templated transcription"/>
    <property type="evidence" value="ECO:0007669"/>
    <property type="project" value="InterPro"/>
</dbReference>
<dbReference type="SMART" id="SM00906">
    <property type="entry name" value="Fungal_trans"/>
    <property type="match status" value="1"/>
</dbReference>